<accession>A0AAU7Z1J3</accession>
<reference evidence="3" key="2">
    <citation type="journal article" date="2024" name="Environ. Microbiol.">
        <title>Genome analysis and description of Tunturibacter gen. nov. expands the diversity of Terriglobia in tundra soils.</title>
        <authorList>
            <person name="Messyasz A."/>
            <person name="Mannisto M.K."/>
            <person name="Kerkhof L.J."/>
            <person name="Haggblom M.M."/>
        </authorList>
    </citation>
    <scope>NUCLEOTIDE SEQUENCE</scope>
    <source>
        <strain evidence="3">M8UP39</strain>
    </source>
</reference>
<feature type="coiled-coil region" evidence="1">
    <location>
        <begin position="135"/>
        <end position="169"/>
    </location>
</feature>
<dbReference type="KEGG" id="tgi:RBB81_01445"/>
<dbReference type="RefSeq" id="WP_353072458.1">
    <property type="nucleotide sequence ID" value="NZ_CP132938.1"/>
</dbReference>
<keyword evidence="1" id="KW-0175">Coiled coil</keyword>
<keyword evidence="2" id="KW-1133">Transmembrane helix</keyword>
<feature type="transmembrane region" description="Helical" evidence="2">
    <location>
        <begin position="435"/>
        <end position="461"/>
    </location>
</feature>
<gene>
    <name evidence="3" type="ORF">RBB81_01445</name>
</gene>
<name>A0AAU7Z1J3_9BACT</name>
<proteinExistence type="predicted"/>
<reference evidence="3" key="1">
    <citation type="submission" date="2023-08" db="EMBL/GenBank/DDBJ databases">
        <authorList>
            <person name="Messyasz A."/>
            <person name="Mannisto M.K."/>
            <person name="Kerkhof L.J."/>
            <person name="Haggblom M."/>
        </authorList>
    </citation>
    <scope>NUCLEOTIDE SEQUENCE</scope>
    <source>
        <strain evidence="3">M8UP39</strain>
    </source>
</reference>
<evidence type="ECO:0000256" key="1">
    <source>
        <dbReference type="SAM" id="Coils"/>
    </source>
</evidence>
<dbReference type="AlphaFoldDB" id="A0AAU7Z1J3"/>
<sequence>MAEQSSPDEQKRDNSTVLWETIQTFSDEAQTAAKKKATELQFSFNRGTIPFEETLINLSRNRDLLIAAIEDSALPQLPLKIQNQLISDAKKISSQLNQLTNGIDSIVTLESAVDDLTATIWHSNLQNMSGEILGFHKKQNQLKTLETTLRDLTQRATNLQAKEESANRVIEQIDDGFKKTNSFIEEINKSATEISQRTAAVKDAEQRVNASLALVQEEEKSIAQSVASSRTSSAELDSQKIKAESILVDLEKSKADSGILVKSLSEFRQLTETQIGDLQTLQQAEYKALDQKSQTEIARLQAAATDATTNLTTIVGSTLKASVEQFGIESTALILKLDTAEAARELKATTSLKKTSEDFIAEATEIKDEFRKSFEAATAKSNLLLGENELKTKERFDELIKLEDVIREKIRLATNFQLFHAFQTRQMAIAEGKNLWRNALFGFVIFSFVLAVAFIIYLFVAHPTYDAAFYLKLSISFPLVYAIHFCSTEYSKERKLEEEYAFKGNIRSHWSLTENLLRR</sequence>
<evidence type="ECO:0000313" key="3">
    <source>
        <dbReference type="EMBL" id="XCB22609.1"/>
    </source>
</evidence>
<keyword evidence="2" id="KW-0472">Membrane</keyword>
<organism evidence="3">
    <name type="scientific">Tunturiibacter gelidiferens</name>
    <dbReference type="NCBI Taxonomy" id="3069689"/>
    <lineage>
        <taxon>Bacteria</taxon>
        <taxon>Pseudomonadati</taxon>
        <taxon>Acidobacteriota</taxon>
        <taxon>Terriglobia</taxon>
        <taxon>Terriglobales</taxon>
        <taxon>Acidobacteriaceae</taxon>
        <taxon>Tunturiibacter</taxon>
    </lineage>
</organism>
<keyword evidence="2" id="KW-0812">Transmembrane</keyword>
<dbReference type="EMBL" id="CP132938">
    <property type="protein sequence ID" value="XCB22609.1"/>
    <property type="molecule type" value="Genomic_DNA"/>
</dbReference>
<protein>
    <submittedName>
        <fullName evidence="3">Uncharacterized protein</fullName>
    </submittedName>
</protein>
<evidence type="ECO:0000256" key="2">
    <source>
        <dbReference type="SAM" id="Phobius"/>
    </source>
</evidence>